<feature type="compositionally biased region" description="Low complexity" evidence="3">
    <location>
        <begin position="159"/>
        <end position="169"/>
    </location>
</feature>
<feature type="compositionally biased region" description="Polar residues" evidence="3">
    <location>
        <begin position="114"/>
        <end position="125"/>
    </location>
</feature>
<feature type="compositionally biased region" description="Polar residues" evidence="3">
    <location>
        <begin position="846"/>
        <end position="855"/>
    </location>
</feature>
<feature type="domain" description="PH" evidence="4">
    <location>
        <begin position="460"/>
        <end position="563"/>
    </location>
</feature>
<dbReference type="SMART" id="SM00233">
    <property type="entry name" value="PH"/>
    <property type="match status" value="1"/>
</dbReference>
<dbReference type="OrthoDB" id="5598057at2759"/>
<dbReference type="InterPro" id="IPR043453">
    <property type="entry name" value="Slm1_PH"/>
</dbReference>
<dbReference type="SUPFAM" id="SSF50729">
    <property type="entry name" value="PH domain-like"/>
    <property type="match status" value="1"/>
</dbReference>
<dbReference type="PANTHER" id="PTHR31941:SF16">
    <property type="entry name" value="PHOSPHATIDYLINOSITOL 4,5-BISPHOSPHATE-BINDING PROTEIN SLM1-RELATED"/>
    <property type="match status" value="1"/>
</dbReference>
<dbReference type="InterPro" id="IPR046868">
    <property type="entry name" value="BAR_4"/>
</dbReference>
<evidence type="ECO:0000256" key="1">
    <source>
        <dbReference type="ARBA" id="ARBA00022553"/>
    </source>
</evidence>
<feature type="compositionally biased region" description="Polar residues" evidence="3">
    <location>
        <begin position="712"/>
        <end position="729"/>
    </location>
</feature>
<dbReference type="PROSITE" id="PS50003">
    <property type="entry name" value="PH_DOMAIN"/>
    <property type="match status" value="1"/>
</dbReference>
<feature type="region of interest" description="Disordered" evidence="3">
    <location>
        <begin position="794"/>
        <end position="817"/>
    </location>
</feature>
<dbReference type="InterPro" id="IPR011993">
    <property type="entry name" value="PH-like_dom_sf"/>
</dbReference>
<accession>A0A656KJU1</accession>
<feature type="region of interest" description="Disordered" evidence="3">
    <location>
        <begin position="577"/>
        <end position="674"/>
    </location>
</feature>
<protein>
    <submittedName>
        <fullName evidence="5">Phosphoinositide PI45P(2) binding protein</fullName>
    </submittedName>
</protein>
<dbReference type="Pfam" id="PF20399">
    <property type="entry name" value="PH_20"/>
    <property type="match status" value="1"/>
</dbReference>
<sequence length="855" mass="93965">MPLVSLDLVDDALHTRSKIGPSPSSFPLFPSLVFLSFQTTCTMPSFHQSATHSATPSHQPDHTNVQGKMPPKIANAAPDVEVTLPSQHHGVKSPSNTKSVGRFHEELDISQRASSFGENLPQKSCSALPESAGSPIVPRATLKKSATIRRSHSVKRSPSCRSSRAGSVRSVAPQVEEELEQAYCAFYSPVPTSGNPTEALANRFQAWRSVLKDIISHYKEIQASYDLRAKSLVKVSNIINANIPPPSFLQSGGIHDAAQIAHTHYKVCLSEAVKSKEIENDVISALVGLRSDLQHKIKEIKNLSGDFKNSVEREMEATRKSVHELQESLSSLEIDPSQSIGKRDPYLLRLAVDHQIEKQISEENYLHQAYLNLESSGKALEAIVVGEIQKSYSAYAGILKREADASYATVNEFLNGPLTMPRDLEWNHFLSDNENFVDPTVPIRKSQYVQYPAKHHELAQEVRAGLLERKSKYLKSNTVGWYVLSPTHLHEFKSADKRQAPIMSLYLPDQTLGSHSSEDSKSNKFVLRGRQTGTMHRGHSWIFRCESHEIMMSWYEALRNLTGKSYQERQAYVKQHARNVSGGSQNTGSVISSDSVLDDEDEEPFASASLSIRAHTPVKDESSTRPLPGGRFPSSDILATRKGQQDLPVSRSLSSESQGFEDASKAKSQATKDTSTKVIRGNLAAMSTEWKPDLVTSSHDQLAGKVAPPVHSSFQQQDTIGMESNSTPVTPEIKDDGRPRDSKNLPQTEDKSHAAVFECNREGPRLVTVEDIPSIISQKSSSGGPLPIDTSLSCGQAHADGPKPRNIPTTSCIGQESTTEDMATLEQIDKAKGASDDLHIPGEWQKTISGSIPQN</sequence>
<organism evidence="5 6">
    <name type="scientific">Blumeria graminis f. sp. tritici 96224</name>
    <dbReference type="NCBI Taxonomy" id="1268274"/>
    <lineage>
        <taxon>Eukaryota</taxon>
        <taxon>Fungi</taxon>
        <taxon>Dikarya</taxon>
        <taxon>Ascomycota</taxon>
        <taxon>Pezizomycotina</taxon>
        <taxon>Leotiomycetes</taxon>
        <taxon>Erysiphales</taxon>
        <taxon>Erysiphaceae</taxon>
        <taxon>Blumeria</taxon>
    </lineage>
</organism>
<dbReference type="CDD" id="cd13311">
    <property type="entry name" value="PH_Slm1"/>
    <property type="match status" value="1"/>
</dbReference>
<dbReference type="EMBL" id="KE375183">
    <property type="protein sequence ID" value="EPQ62231.1"/>
    <property type="molecule type" value="Genomic_DNA"/>
</dbReference>
<feature type="coiled-coil region" evidence="2">
    <location>
        <begin position="308"/>
        <end position="335"/>
    </location>
</feature>
<feature type="region of interest" description="Disordered" evidence="3">
    <location>
        <begin position="709"/>
        <end position="751"/>
    </location>
</feature>
<keyword evidence="1" id="KW-0597">Phosphoprotein</keyword>
<dbReference type="AlphaFoldDB" id="A0A656KJU1"/>
<feature type="compositionally biased region" description="Polar residues" evidence="3">
    <location>
        <begin position="47"/>
        <end position="66"/>
    </location>
</feature>
<dbReference type="InterPro" id="IPR001849">
    <property type="entry name" value="PH_domain"/>
</dbReference>
<dbReference type="Pfam" id="PF20400">
    <property type="entry name" value="BAR_4"/>
    <property type="match status" value="1"/>
</dbReference>
<feature type="compositionally biased region" description="Polar residues" evidence="3">
    <location>
        <begin position="807"/>
        <end position="817"/>
    </location>
</feature>
<evidence type="ECO:0000313" key="5">
    <source>
        <dbReference type="EMBL" id="EPQ62231.1"/>
    </source>
</evidence>
<evidence type="ECO:0000256" key="2">
    <source>
        <dbReference type="SAM" id="Coils"/>
    </source>
</evidence>
<reference evidence="6" key="1">
    <citation type="journal article" date="2013" name="Nat. Genet.">
        <title>The wheat powdery mildew genome shows the unique evolution of an obligate biotroph.</title>
        <authorList>
            <person name="Wicker T."/>
            <person name="Oberhaensli S."/>
            <person name="Parlange F."/>
            <person name="Buchmann J.P."/>
            <person name="Shatalina M."/>
            <person name="Roffler S."/>
            <person name="Ben-David R."/>
            <person name="Dolezel J."/>
            <person name="Simkova H."/>
            <person name="Schulze-Lefert P."/>
            <person name="Spanu P.D."/>
            <person name="Bruggmann R."/>
            <person name="Amselem J."/>
            <person name="Quesneville H."/>
            <person name="Ver Loren van Themaat E."/>
            <person name="Paape T."/>
            <person name="Shimizu K.K."/>
            <person name="Keller B."/>
        </authorList>
    </citation>
    <scope>NUCLEOTIDE SEQUENCE [LARGE SCALE GENOMIC DNA]</scope>
    <source>
        <strain evidence="6">96224</strain>
    </source>
</reference>
<proteinExistence type="predicted"/>
<dbReference type="Gene3D" id="2.30.29.30">
    <property type="entry name" value="Pleckstrin-homology domain (PH domain)/Phosphotyrosine-binding domain (PTB)"/>
    <property type="match status" value="1"/>
</dbReference>
<dbReference type="InterPro" id="IPR046869">
    <property type="entry name" value="SLM1/RGC1-like_PH"/>
</dbReference>
<feature type="compositionally biased region" description="Basic residues" evidence="3">
    <location>
        <begin position="146"/>
        <end position="155"/>
    </location>
</feature>
<dbReference type="Proteomes" id="UP000053110">
    <property type="component" value="Unassembled WGS sequence"/>
</dbReference>
<keyword evidence="2" id="KW-0175">Coiled coil</keyword>
<feature type="region of interest" description="Disordered" evidence="3">
    <location>
        <begin position="47"/>
        <end position="72"/>
    </location>
</feature>
<gene>
    <name evidence="5" type="ORF">BGT96224_3492</name>
</gene>
<feature type="region of interest" description="Disordered" evidence="3">
    <location>
        <begin position="114"/>
        <end position="169"/>
    </location>
</feature>
<evidence type="ECO:0000313" key="6">
    <source>
        <dbReference type="Proteomes" id="UP000053110"/>
    </source>
</evidence>
<feature type="compositionally biased region" description="Basic and acidic residues" evidence="3">
    <location>
        <begin position="732"/>
        <end position="751"/>
    </location>
</feature>
<evidence type="ECO:0000259" key="4">
    <source>
        <dbReference type="PROSITE" id="PS50003"/>
    </source>
</evidence>
<feature type="region of interest" description="Disordered" evidence="3">
    <location>
        <begin position="832"/>
        <end position="855"/>
    </location>
</feature>
<dbReference type="PANTHER" id="PTHR31941">
    <property type="entry name" value="CYTOSKELETAL SIGNALING PROTEIN SLM1"/>
    <property type="match status" value="1"/>
</dbReference>
<evidence type="ECO:0000256" key="3">
    <source>
        <dbReference type="SAM" id="MobiDB-lite"/>
    </source>
</evidence>
<name>A0A656KJU1_BLUGR</name>